<dbReference type="PROSITE" id="PS50975">
    <property type="entry name" value="ATP_GRASP"/>
    <property type="match status" value="1"/>
</dbReference>
<dbReference type="HOGENOM" id="CLU_029016_5_1_6"/>
<proteinExistence type="predicted"/>
<dbReference type="PANTHER" id="PTHR43585">
    <property type="entry name" value="FUMIPYRROLE BIOSYNTHESIS PROTEIN C"/>
    <property type="match status" value="1"/>
</dbReference>
<protein>
    <submittedName>
        <fullName evidence="7">Putative carbamoyl-phosphate-synthetase</fullName>
    </submittedName>
</protein>
<dbReference type="GO" id="GO:0006164">
    <property type="term" value="P:purine nucleotide biosynthetic process"/>
    <property type="evidence" value="ECO:0007669"/>
    <property type="project" value="UniProtKB-KW"/>
</dbReference>
<dbReference type="STRING" id="207949.RED65_00205"/>
<dbReference type="RefSeq" id="WP_007017521.1">
    <property type="nucleotide sequence ID" value="NZ_CH724114.1"/>
</dbReference>
<dbReference type="Pfam" id="PF02222">
    <property type="entry name" value="ATP-grasp"/>
    <property type="match status" value="1"/>
</dbReference>
<evidence type="ECO:0000256" key="1">
    <source>
        <dbReference type="ARBA" id="ARBA00022598"/>
    </source>
</evidence>
<feature type="domain" description="ATP-grasp" evidence="6">
    <location>
        <begin position="109"/>
        <end position="305"/>
    </location>
</feature>
<evidence type="ECO:0000313" key="8">
    <source>
        <dbReference type="Proteomes" id="UP000004263"/>
    </source>
</evidence>
<dbReference type="GO" id="GO:0016874">
    <property type="term" value="F:ligase activity"/>
    <property type="evidence" value="ECO:0007669"/>
    <property type="project" value="UniProtKB-KW"/>
</dbReference>
<organism evidence="7 8">
    <name type="scientific">Bermanella marisrubri</name>
    <dbReference type="NCBI Taxonomy" id="207949"/>
    <lineage>
        <taxon>Bacteria</taxon>
        <taxon>Pseudomonadati</taxon>
        <taxon>Pseudomonadota</taxon>
        <taxon>Gammaproteobacteria</taxon>
        <taxon>Oceanospirillales</taxon>
        <taxon>Oceanospirillaceae</taxon>
        <taxon>Bermanella</taxon>
    </lineage>
</organism>
<evidence type="ECO:0000256" key="4">
    <source>
        <dbReference type="ARBA" id="ARBA00022840"/>
    </source>
</evidence>
<comment type="caution">
    <text evidence="7">The sequence shown here is derived from an EMBL/GenBank/DDBJ whole genome shotgun (WGS) entry which is preliminary data.</text>
</comment>
<reference evidence="7 8" key="1">
    <citation type="submission" date="2006-03" db="EMBL/GenBank/DDBJ databases">
        <authorList>
            <person name="Pinhassi J."/>
            <person name="Pedros-Alio C."/>
            <person name="Ferriera S."/>
            <person name="Johnson J."/>
            <person name="Kravitz S."/>
            <person name="Halpern A."/>
            <person name="Remington K."/>
            <person name="Beeson K."/>
            <person name="Tran B."/>
            <person name="Rogers Y.-H."/>
            <person name="Friedman R."/>
            <person name="Venter J.C."/>
        </authorList>
    </citation>
    <scope>NUCLEOTIDE SEQUENCE [LARGE SCALE GENOMIC DNA]</scope>
    <source>
        <strain evidence="7 8">RED65</strain>
    </source>
</reference>
<dbReference type="GO" id="GO:0005524">
    <property type="term" value="F:ATP binding"/>
    <property type="evidence" value="ECO:0007669"/>
    <property type="project" value="UniProtKB-UniRule"/>
</dbReference>
<dbReference type="SUPFAM" id="SSF56059">
    <property type="entry name" value="Glutathione synthetase ATP-binding domain-like"/>
    <property type="match status" value="1"/>
</dbReference>
<dbReference type="InterPro" id="IPR052032">
    <property type="entry name" value="ATP-dep_AA_Ligase"/>
</dbReference>
<dbReference type="Gene3D" id="3.30.1490.20">
    <property type="entry name" value="ATP-grasp fold, A domain"/>
    <property type="match status" value="1"/>
</dbReference>
<keyword evidence="1" id="KW-0436">Ligase</keyword>
<evidence type="ECO:0000256" key="3">
    <source>
        <dbReference type="ARBA" id="ARBA00022755"/>
    </source>
</evidence>
<keyword evidence="3" id="KW-0658">Purine biosynthesis</keyword>
<keyword evidence="2 5" id="KW-0547">Nucleotide-binding</keyword>
<sequence length="401" mass="45248">MSQKRILFLGASAQQIPPIKYALDQGHYVITCDYLPGNPGHQLAHEWHNVSTTDKEAVLSLARELKIDGIVAYASDPAAPTQAYVAEKMELVGNPYESVEILARKDYFREFLVKNGFNTPRSESFYELDQAKKWLDTIGTPAFIKPIDSSGSKGVTNIKHRNDLEKAFNYALSFSREKKVVVEEAIARSGYQVDSDIFMSRGEIVFWIWGDQHQDILCHPYAPIAISFPSVLSAEAQVKAKNEVEAILKKLGFMFGAFNVEFVVDEKGDVWVIEIGPRNGGNLIPQVIKYVSNVDMIAATVDESIGKSFDKSVNRELNGYWSSYIVHAREDGIFKELYLSERVKPYIVEQHIYAKAGDEVRQFSGSQDTLGMMILKYPSMETMLDMTDNMENDILVLTEER</sequence>
<dbReference type="AlphaFoldDB" id="Q1N5B3"/>
<dbReference type="InterPro" id="IPR011761">
    <property type="entry name" value="ATP-grasp"/>
</dbReference>
<dbReference type="Gene3D" id="3.40.50.20">
    <property type="match status" value="1"/>
</dbReference>
<dbReference type="OrthoDB" id="9803907at2"/>
<dbReference type="InterPro" id="IPR003135">
    <property type="entry name" value="ATP-grasp_carboxylate-amine"/>
</dbReference>
<dbReference type="PANTHER" id="PTHR43585:SF2">
    <property type="entry name" value="ATP-GRASP ENZYME FSQD"/>
    <property type="match status" value="1"/>
</dbReference>
<accession>Q1N5B3</accession>
<gene>
    <name evidence="7" type="ORF">RED65_00205</name>
</gene>
<dbReference type="EMBL" id="AAQH01000002">
    <property type="protein sequence ID" value="EAT13135.1"/>
    <property type="molecule type" value="Genomic_DNA"/>
</dbReference>
<evidence type="ECO:0000313" key="7">
    <source>
        <dbReference type="EMBL" id="EAT13135.1"/>
    </source>
</evidence>
<evidence type="ECO:0000259" key="6">
    <source>
        <dbReference type="PROSITE" id="PS50975"/>
    </source>
</evidence>
<keyword evidence="4 5" id="KW-0067">ATP-binding</keyword>
<evidence type="ECO:0000256" key="2">
    <source>
        <dbReference type="ARBA" id="ARBA00022741"/>
    </source>
</evidence>
<dbReference type="GO" id="GO:0046872">
    <property type="term" value="F:metal ion binding"/>
    <property type="evidence" value="ECO:0007669"/>
    <property type="project" value="InterPro"/>
</dbReference>
<dbReference type="InterPro" id="IPR013815">
    <property type="entry name" value="ATP_grasp_subdomain_1"/>
</dbReference>
<evidence type="ECO:0000256" key="5">
    <source>
        <dbReference type="PROSITE-ProRule" id="PRU00409"/>
    </source>
</evidence>
<keyword evidence="8" id="KW-1185">Reference proteome</keyword>
<dbReference type="Gene3D" id="3.30.470.20">
    <property type="entry name" value="ATP-grasp fold, B domain"/>
    <property type="match status" value="1"/>
</dbReference>
<dbReference type="Proteomes" id="UP000004263">
    <property type="component" value="Unassembled WGS sequence"/>
</dbReference>
<name>Q1N5B3_9GAMM</name>